<dbReference type="SMART" id="SM00387">
    <property type="entry name" value="HATPase_c"/>
    <property type="match status" value="1"/>
</dbReference>
<dbReference type="PRINTS" id="PR00344">
    <property type="entry name" value="BCTRLSENSOR"/>
</dbReference>
<dbReference type="Gene3D" id="3.40.50.2300">
    <property type="match status" value="1"/>
</dbReference>
<dbReference type="InterPro" id="IPR011006">
    <property type="entry name" value="CheY-like_superfamily"/>
</dbReference>
<evidence type="ECO:0000256" key="2">
    <source>
        <dbReference type="ARBA" id="ARBA00012438"/>
    </source>
</evidence>
<keyword evidence="7" id="KW-0418">Kinase</keyword>
<sequence length="363" mass="41712">MTIIKVLYVDDEENNLSSFKANFRRLYEIYTATSGAAALDILSQTDVHVVISDQRMPGMTGVELFKKIKKFNPEPIRILLTGYTDIEALVDAINDGDIYRYITKPWNDIELNNGIQNAYDVFKTRRELKEKLAELQKTNDELNRFIYSISHELRAPLASALGVINLAKLDNVYSDSEKGHEYWNLMEECCNRLDYNITSTLQYYKNSRYTNIKEEVHFEKLIQDLIIIHKLANNIDDKIKFEVSIDQTEVFLGDIFRIEIILGNLISNAIKYQKPDEENKLIKIDVKVNLLDAVITIVDNGLGILNDHLNQIFNQFFRVHNQKGTGLGLFIVREALAKLDGKISVESVVNSGTQFTLRIPNQR</sequence>
<dbReference type="SMART" id="SM00388">
    <property type="entry name" value="HisKA"/>
    <property type="match status" value="1"/>
</dbReference>
<evidence type="ECO:0000313" key="8">
    <source>
        <dbReference type="Proteomes" id="UP001202248"/>
    </source>
</evidence>
<organism evidence="7 8">
    <name type="scientific">Niabella ginsengisoli</name>
    <dbReference type="NCBI Taxonomy" id="522298"/>
    <lineage>
        <taxon>Bacteria</taxon>
        <taxon>Pseudomonadati</taxon>
        <taxon>Bacteroidota</taxon>
        <taxon>Chitinophagia</taxon>
        <taxon>Chitinophagales</taxon>
        <taxon>Chitinophagaceae</taxon>
        <taxon>Niabella</taxon>
    </lineage>
</organism>
<keyword evidence="8" id="KW-1185">Reference proteome</keyword>
<evidence type="ECO:0000256" key="1">
    <source>
        <dbReference type="ARBA" id="ARBA00000085"/>
    </source>
</evidence>
<dbReference type="InterPro" id="IPR005467">
    <property type="entry name" value="His_kinase_dom"/>
</dbReference>
<feature type="domain" description="Response regulatory" evidence="6">
    <location>
        <begin position="5"/>
        <end position="119"/>
    </location>
</feature>
<comment type="catalytic activity">
    <reaction evidence="1">
        <text>ATP + protein L-histidine = ADP + protein N-phospho-L-histidine.</text>
        <dbReference type="EC" id="2.7.13.3"/>
    </reaction>
</comment>
<dbReference type="PANTHER" id="PTHR43547">
    <property type="entry name" value="TWO-COMPONENT HISTIDINE KINASE"/>
    <property type="match status" value="1"/>
</dbReference>
<proteinExistence type="predicted"/>
<protein>
    <recommendedName>
        <fullName evidence="2">histidine kinase</fullName>
        <ecNumber evidence="2">2.7.13.3</ecNumber>
    </recommendedName>
</protein>
<dbReference type="Pfam" id="PF02518">
    <property type="entry name" value="HATPase_c"/>
    <property type="match status" value="1"/>
</dbReference>
<dbReference type="Gene3D" id="1.10.287.130">
    <property type="match status" value="1"/>
</dbReference>
<dbReference type="InterPro" id="IPR036890">
    <property type="entry name" value="HATPase_C_sf"/>
</dbReference>
<dbReference type="InterPro" id="IPR004358">
    <property type="entry name" value="Sig_transdc_His_kin-like_C"/>
</dbReference>
<dbReference type="EC" id="2.7.13.3" evidence="2"/>
<gene>
    <name evidence="7" type="ORF">MKP09_20700</name>
</gene>
<dbReference type="Pfam" id="PF00512">
    <property type="entry name" value="HisKA"/>
    <property type="match status" value="1"/>
</dbReference>
<dbReference type="InterPro" id="IPR036097">
    <property type="entry name" value="HisK_dim/P_sf"/>
</dbReference>
<dbReference type="CDD" id="cd17569">
    <property type="entry name" value="REC_HupR-like"/>
    <property type="match status" value="1"/>
</dbReference>
<dbReference type="Proteomes" id="UP001202248">
    <property type="component" value="Unassembled WGS sequence"/>
</dbReference>
<dbReference type="InterPro" id="IPR003661">
    <property type="entry name" value="HisK_dim/P_dom"/>
</dbReference>
<dbReference type="CDD" id="cd00075">
    <property type="entry name" value="HATPase"/>
    <property type="match status" value="1"/>
</dbReference>
<dbReference type="Gene3D" id="3.30.565.10">
    <property type="entry name" value="Histidine kinase-like ATPase, C-terminal domain"/>
    <property type="match status" value="1"/>
</dbReference>
<feature type="modified residue" description="4-aspartylphosphate" evidence="4">
    <location>
        <position position="53"/>
    </location>
</feature>
<dbReference type="PROSITE" id="PS50110">
    <property type="entry name" value="RESPONSE_REGULATORY"/>
    <property type="match status" value="1"/>
</dbReference>
<dbReference type="SUPFAM" id="SSF52172">
    <property type="entry name" value="CheY-like"/>
    <property type="match status" value="1"/>
</dbReference>
<evidence type="ECO:0000256" key="4">
    <source>
        <dbReference type="PROSITE-ProRule" id="PRU00169"/>
    </source>
</evidence>
<dbReference type="CDD" id="cd00082">
    <property type="entry name" value="HisKA"/>
    <property type="match status" value="1"/>
</dbReference>
<keyword evidence="3 4" id="KW-0597">Phosphoprotein</keyword>
<dbReference type="SMART" id="SM00448">
    <property type="entry name" value="REC"/>
    <property type="match status" value="1"/>
</dbReference>
<dbReference type="EMBL" id="JAKWBL010000004">
    <property type="protein sequence ID" value="MCH5600163.1"/>
    <property type="molecule type" value="Genomic_DNA"/>
</dbReference>
<dbReference type="SUPFAM" id="SSF47384">
    <property type="entry name" value="Homodimeric domain of signal transducing histidine kinase"/>
    <property type="match status" value="1"/>
</dbReference>
<reference evidence="7 8" key="1">
    <citation type="submission" date="2022-02" db="EMBL/GenBank/DDBJ databases">
        <authorList>
            <person name="Min J."/>
        </authorList>
    </citation>
    <scope>NUCLEOTIDE SEQUENCE [LARGE SCALE GENOMIC DNA]</scope>
    <source>
        <strain evidence="7 8">GR10-1</strain>
    </source>
</reference>
<evidence type="ECO:0000259" key="6">
    <source>
        <dbReference type="PROSITE" id="PS50110"/>
    </source>
</evidence>
<dbReference type="PANTHER" id="PTHR43547:SF2">
    <property type="entry name" value="HYBRID SIGNAL TRANSDUCTION HISTIDINE KINASE C"/>
    <property type="match status" value="1"/>
</dbReference>
<evidence type="ECO:0000313" key="7">
    <source>
        <dbReference type="EMBL" id="MCH5600163.1"/>
    </source>
</evidence>
<accession>A0ABS9SP46</accession>
<dbReference type="InterPro" id="IPR001789">
    <property type="entry name" value="Sig_transdc_resp-reg_receiver"/>
</dbReference>
<feature type="domain" description="Histidine kinase" evidence="5">
    <location>
        <begin position="148"/>
        <end position="363"/>
    </location>
</feature>
<dbReference type="InterPro" id="IPR003594">
    <property type="entry name" value="HATPase_dom"/>
</dbReference>
<dbReference type="PROSITE" id="PS50109">
    <property type="entry name" value="HIS_KIN"/>
    <property type="match status" value="1"/>
</dbReference>
<dbReference type="Pfam" id="PF00072">
    <property type="entry name" value="Response_reg"/>
    <property type="match status" value="1"/>
</dbReference>
<keyword evidence="7" id="KW-0808">Transferase</keyword>
<dbReference type="SUPFAM" id="SSF55874">
    <property type="entry name" value="ATPase domain of HSP90 chaperone/DNA topoisomerase II/histidine kinase"/>
    <property type="match status" value="1"/>
</dbReference>
<evidence type="ECO:0000256" key="3">
    <source>
        <dbReference type="ARBA" id="ARBA00022553"/>
    </source>
</evidence>
<evidence type="ECO:0000259" key="5">
    <source>
        <dbReference type="PROSITE" id="PS50109"/>
    </source>
</evidence>
<dbReference type="GO" id="GO:0016301">
    <property type="term" value="F:kinase activity"/>
    <property type="evidence" value="ECO:0007669"/>
    <property type="project" value="UniProtKB-KW"/>
</dbReference>
<comment type="caution">
    <text evidence="7">The sequence shown here is derived from an EMBL/GenBank/DDBJ whole genome shotgun (WGS) entry which is preliminary data.</text>
</comment>
<name>A0ABS9SP46_9BACT</name>
<dbReference type="RefSeq" id="WP_240832173.1">
    <property type="nucleotide sequence ID" value="NZ_JAKWBL010000004.1"/>
</dbReference>